<reference evidence="3 4" key="1">
    <citation type="submission" date="2019-03" db="EMBL/GenBank/DDBJ databases">
        <title>Genomic Encyclopedia of Archaeal and Bacterial Type Strains, Phase II (KMG-II): from individual species to whole genera.</title>
        <authorList>
            <person name="Goeker M."/>
        </authorList>
    </citation>
    <scope>NUCLEOTIDE SEQUENCE [LARGE SCALE GENOMIC DNA]</scope>
    <source>
        <strain evidence="3 4">DSM 24425</strain>
    </source>
</reference>
<dbReference type="InterPro" id="IPR003736">
    <property type="entry name" value="PAAI_dom"/>
</dbReference>
<dbReference type="NCBIfam" id="TIGR02286">
    <property type="entry name" value="PaaD"/>
    <property type="match status" value="1"/>
</dbReference>
<dbReference type="SUPFAM" id="SSF54637">
    <property type="entry name" value="Thioesterase/thiol ester dehydrase-isomerase"/>
    <property type="match status" value="1"/>
</dbReference>
<comment type="caution">
    <text evidence="3">The sequence shown here is derived from an EMBL/GenBank/DDBJ whole genome shotgun (WGS) entry which is preliminary data.</text>
</comment>
<protein>
    <submittedName>
        <fullName evidence="3">Acyl-CoA thioesterase</fullName>
    </submittedName>
</protein>
<evidence type="ECO:0000313" key="3">
    <source>
        <dbReference type="EMBL" id="TCK02509.1"/>
    </source>
</evidence>
<dbReference type="NCBIfam" id="TIGR00369">
    <property type="entry name" value="unchar_dom_1"/>
    <property type="match status" value="1"/>
</dbReference>
<dbReference type="InterPro" id="IPR029069">
    <property type="entry name" value="HotDog_dom_sf"/>
</dbReference>
<proteinExistence type="predicted"/>
<dbReference type="AlphaFoldDB" id="A0A4R1GA68"/>
<dbReference type="InterPro" id="IPR011973">
    <property type="entry name" value="PaaD"/>
</dbReference>
<dbReference type="Proteomes" id="UP000295777">
    <property type="component" value="Unassembled WGS sequence"/>
</dbReference>
<dbReference type="PANTHER" id="PTHR42856">
    <property type="entry name" value="ACYL-COENZYME A THIOESTERASE PAAI"/>
    <property type="match status" value="1"/>
</dbReference>
<evidence type="ECO:0000256" key="1">
    <source>
        <dbReference type="ARBA" id="ARBA00022801"/>
    </source>
</evidence>
<evidence type="ECO:0000313" key="4">
    <source>
        <dbReference type="Proteomes" id="UP000295777"/>
    </source>
</evidence>
<dbReference type="CDD" id="cd03443">
    <property type="entry name" value="PaaI_thioesterase"/>
    <property type="match status" value="1"/>
</dbReference>
<dbReference type="GO" id="GO:0016289">
    <property type="term" value="F:acyl-CoA hydrolase activity"/>
    <property type="evidence" value="ECO:0007669"/>
    <property type="project" value="TreeGrafter"/>
</dbReference>
<keyword evidence="1" id="KW-0378">Hydrolase</keyword>
<dbReference type="Pfam" id="PF03061">
    <property type="entry name" value="4HBT"/>
    <property type="match status" value="1"/>
</dbReference>
<dbReference type="InterPro" id="IPR052723">
    <property type="entry name" value="Acyl-CoA_thioesterase_PaaI"/>
</dbReference>
<dbReference type="PANTHER" id="PTHR42856:SF1">
    <property type="entry name" value="ACYL-COENZYME A THIOESTERASE PAAI"/>
    <property type="match status" value="1"/>
</dbReference>
<dbReference type="Gene3D" id="3.10.129.10">
    <property type="entry name" value="Hotdog Thioesterase"/>
    <property type="match status" value="1"/>
</dbReference>
<evidence type="ECO:0000259" key="2">
    <source>
        <dbReference type="Pfam" id="PF03061"/>
    </source>
</evidence>
<name>A0A4R1GA68_9BACT</name>
<keyword evidence="4" id="KW-1185">Reference proteome</keyword>
<organism evidence="3 4">
    <name type="scientific">Phorcysia thermohydrogeniphila</name>
    <dbReference type="NCBI Taxonomy" id="936138"/>
    <lineage>
        <taxon>Bacteria</taxon>
        <taxon>Pseudomonadati</taxon>
        <taxon>Aquificota</taxon>
        <taxon>Aquificia</taxon>
        <taxon>Desulfurobacteriales</taxon>
        <taxon>Desulfurobacteriaceae</taxon>
        <taxon>Phorcysia</taxon>
    </lineage>
</organism>
<accession>A0A4R1GA68</accession>
<dbReference type="EMBL" id="SMFV01000007">
    <property type="protein sequence ID" value="TCK02509.1"/>
    <property type="molecule type" value="Genomic_DNA"/>
</dbReference>
<dbReference type="InterPro" id="IPR006683">
    <property type="entry name" value="Thioestr_dom"/>
</dbReference>
<dbReference type="RefSeq" id="WP_207891616.1">
    <property type="nucleotide sequence ID" value="NZ_SMFV01000007.1"/>
</dbReference>
<sequence>MVEKIADFMLKNDKVAVWLNVKLIEIKKGYAKIEMTVREDMLNAAGVCQGGAIFSLADFAFALASNSYGKVALATNANINFANPAFKGERLIAEATEMNRTRRTGLYRVEVRKENGQLVALFTGQVFVKDREILTEES</sequence>
<feature type="domain" description="Thioesterase" evidence="2">
    <location>
        <begin position="46"/>
        <end position="120"/>
    </location>
</feature>
<gene>
    <name evidence="3" type="ORF">CLV27_1685</name>
</gene>